<accession>A0AAV5UWE8</accession>
<keyword evidence="2" id="KW-1185">Reference proteome</keyword>
<protein>
    <submittedName>
        <fullName evidence="1">Uncharacterized protein</fullName>
    </submittedName>
</protein>
<dbReference type="EMBL" id="BTSY01000001">
    <property type="protein sequence ID" value="GMT10587.1"/>
    <property type="molecule type" value="Genomic_DNA"/>
</dbReference>
<reference evidence="1" key="1">
    <citation type="submission" date="2023-10" db="EMBL/GenBank/DDBJ databases">
        <title>Genome assembly of Pristionchus species.</title>
        <authorList>
            <person name="Yoshida K."/>
            <person name="Sommer R.J."/>
        </authorList>
    </citation>
    <scope>NUCLEOTIDE SEQUENCE</scope>
    <source>
        <strain evidence="1">RS5133</strain>
    </source>
</reference>
<proteinExistence type="predicted"/>
<organism evidence="1 2">
    <name type="scientific">Pristionchus fissidentatus</name>
    <dbReference type="NCBI Taxonomy" id="1538716"/>
    <lineage>
        <taxon>Eukaryota</taxon>
        <taxon>Metazoa</taxon>
        <taxon>Ecdysozoa</taxon>
        <taxon>Nematoda</taxon>
        <taxon>Chromadorea</taxon>
        <taxon>Rhabditida</taxon>
        <taxon>Rhabditina</taxon>
        <taxon>Diplogasteromorpha</taxon>
        <taxon>Diplogasteroidea</taxon>
        <taxon>Neodiplogasteridae</taxon>
        <taxon>Pristionchus</taxon>
    </lineage>
</organism>
<evidence type="ECO:0000313" key="1">
    <source>
        <dbReference type="EMBL" id="GMT10587.1"/>
    </source>
</evidence>
<feature type="non-terminal residue" evidence="1">
    <location>
        <position position="1"/>
    </location>
</feature>
<evidence type="ECO:0000313" key="2">
    <source>
        <dbReference type="Proteomes" id="UP001432322"/>
    </source>
</evidence>
<dbReference type="Proteomes" id="UP001432322">
    <property type="component" value="Unassembled WGS sequence"/>
</dbReference>
<name>A0AAV5UWE8_9BILA</name>
<gene>
    <name evidence="1" type="ORF">PFISCL1PPCAC_1884</name>
</gene>
<dbReference type="AlphaFoldDB" id="A0AAV5UWE8"/>
<sequence length="188" mass="20366">GGRRVAWLHGSATVGPHIQTGIVPIFDKRNTMEPITFTFTTPQPRPAAVAAAAAPSPWPAVGAAPALRPTDAYEAPYARPAAPLIISARSAFLPSSPTHHFPPYQSFPSSPSFSPPQFGREIEGVRHNAIQSWTQLKSAVADAGVDRDWRALWTKMSGVVEPYVAKMTQHLGSAINVALREQNKRKVR</sequence>
<comment type="caution">
    <text evidence="1">The sequence shown here is derived from an EMBL/GenBank/DDBJ whole genome shotgun (WGS) entry which is preliminary data.</text>
</comment>
<feature type="non-terminal residue" evidence="1">
    <location>
        <position position="188"/>
    </location>
</feature>